<dbReference type="Pfam" id="PF13487">
    <property type="entry name" value="HD_5"/>
    <property type="match status" value="1"/>
</dbReference>
<dbReference type="RefSeq" id="WP_305731680.1">
    <property type="nucleotide sequence ID" value="NZ_OW150024.1"/>
</dbReference>
<accession>A0ABM9D6I9</accession>
<dbReference type="SUPFAM" id="SSF55781">
    <property type="entry name" value="GAF domain-like"/>
    <property type="match status" value="1"/>
</dbReference>
<dbReference type="InterPro" id="IPR029016">
    <property type="entry name" value="GAF-like_dom_sf"/>
</dbReference>
<name>A0ABM9D6I9_9BACT</name>
<dbReference type="PROSITE" id="PS51832">
    <property type="entry name" value="HD_GYP"/>
    <property type="match status" value="1"/>
</dbReference>
<dbReference type="Gene3D" id="1.10.3210.10">
    <property type="entry name" value="Hypothetical protein af1432"/>
    <property type="match status" value="1"/>
</dbReference>
<reference evidence="2 3" key="1">
    <citation type="submission" date="2022-03" db="EMBL/GenBank/DDBJ databases">
        <authorList>
            <person name="Koch H."/>
        </authorList>
    </citation>
    <scope>NUCLEOTIDE SEQUENCE [LARGE SCALE GENOMIC DNA]</scope>
    <source>
        <strain evidence="2 3">G1</strain>
    </source>
</reference>
<organism evidence="2 3">
    <name type="scientific">Trichlorobacter ammonificans</name>
    <dbReference type="NCBI Taxonomy" id="2916410"/>
    <lineage>
        <taxon>Bacteria</taxon>
        <taxon>Pseudomonadati</taxon>
        <taxon>Thermodesulfobacteriota</taxon>
        <taxon>Desulfuromonadia</taxon>
        <taxon>Geobacterales</taxon>
        <taxon>Geobacteraceae</taxon>
        <taxon>Trichlorobacter</taxon>
    </lineage>
</organism>
<dbReference type="PANTHER" id="PTHR43155">
    <property type="entry name" value="CYCLIC DI-GMP PHOSPHODIESTERASE PA4108-RELATED"/>
    <property type="match status" value="1"/>
</dbReference>
<dbReference type="SMART" id="SM00065">
    <property type="entry name" value="GAF"/>
    <property type="match status" value="1"/>
</dbReference>
<gene>
    <name evidence="2" type="ORF">GEAMG1_0993</name>
</gene>
<evidence type="ECO:0000259" key="1">
    <source>
        <dbReference type="PROSITE" id="PS51832"/>
    </source>
</evidence>
<dbReference type="InterPro" id="IPR003018">
    <property type="entry name" value="GAF"/>
</dbReference>
<dbReference type="Proteomes" id="UP001295463">
    <property type="component" value="Chromosome"/>
</dbReference>
<dbReference type="EMBL" id="OW150024">
    <property type="protein sequence ID" value="CAH2030807.1"/>
    <property type="molecule type" value="Genomic_DNA"/>
</dbReference>
<dbReference type="PANTHER" id="PTHR43155:SF2">
    <property type="entry name" value="CYCLIC DI-GMP PHOSPHODIESTERASE PA4108"/>
    <property type="match status" value="1"/>
</dbReference>
<dbReference type="SMART" id="SM00471">
    <property type="entry name" value="HDc"/>
    <property type="match status" value="1"/>
</dbReference>
<sequence length="375" mass="41221">MKHRHQQQDTAAESYSRLQSLMQLTALINSSLDPAEVRRMAVEAVPRCVNADVASLLLIDEVTGELYFEVASGASGETLKSIRLRPGEGIAGWVARRGGAIIVDDVRNDRRFTSSVDNRTGYETRNMIVAPVATGEKLWGVLQVINKLEGRFTEDDLDLVRTLANQVAIAIENASIYQELRNTFLGVTTALAEALEKRDAYTAGHTRRVHDYSLLIARRLDLAEAELDNLRLAAILHDIGKIGVSDQVLRKPGRLDPLEFEEMCCHPAAGSEILKHLPRLDGVVPGVLHHHEQYDGNGYPARLRGEEIPLLARIIGVADAFDAMTSDRPYRSALPVETAIAELERCKGAQFDPESVDALVAAWRAGELAPMLSSC</sequence>
<dbReference type="SUPFAM" id="SSF109604">
    <property type="entry name" value="HD-domain/PDEase-like"/>
    <property type="match status" value="1"/>
</dbReference>
<dbReference type="Gene3D" id="3.30.450.40">
    <property type="match status" value="1"/>
</dbReference>
<evidence type="ECO:0000313" key="2">
    <source>
        <dbReference type="EMBL" id="CAH2030807.1"/>
    </source>
</evidence>
<dbReference type="InterPro" id="IPR003607">
    <property type="entry name" value="HD/PDEase_dom"/>
</dbReference>
<dbReference type="InterPro" id="IPR037522">
    <property type="entry name" value="HD_GYP_dom"/>
</dbReference>
<proteinExistence type="predicted"/>
<feature type="domain" description="HD-GYP" evidence="1">
    <location>
        <begin position="180"/>
        <end position="375"/>
    </location>
</feature>
<evidence type="ECO:0000313" key="3">
    <source>
        <dbReference type="Proteomes" id="UP001295463"/>
    </source>
</evidence>
<dbReference type="Pfam" id="PF01590">
    <property type="entry name" value="GAF"/>
    <property type="match status" value="1"/>
</dbReference>
<keyword evidence="3" id="KW-1185">Reference proteome</keyword>
<dbReference type="CDD" id="cd00077">
    <property type="entry name" value="HDc"/>
    <property type="match status" value="1"/>
</dbReference>
<protein>
    <submittedName>
        <fullName evidence="2">HD-GYP domain, c-di-GMP phosphodiesterase class II (Or its inactivated variant)</fullName>
    </submittedName>
</protein>